<feature type="compositionally biased region" description="Basic and acidic residues" evidence="5">
    <location>
        <begin position="488"/>
        <end position="522"/>
    </location>
</feature>
<dbReference type="OrthoDB" id="1510206at2759"/>
<keyword evidence="3" id="KW-0560">Oxidoreductase</keyword>
<comment type="caution">
    <text evidence="8">The sequence shown here is derived from an EMBL/GenBank/DDBJ whole genome shotgun (WGS) entry which is preliminary data.</text>
</comment>
<dbReference type="GO" id="GO:0016616">
    <property type="term" value="F:oxidoreductase activity, acting on the CH-OH group of donors, NAD or NADP as acceptor"/>
    <property type="evidence" value="ECO:0007669"/>
    <property type="project" value="InterPro"/>
</dbReference>
<evidence type="ECO:0000256" key="4">
    <source>
        <dbReference type="SAM" id="Coils"/>
    </source>
</evidence>
<feature type="domain" description="Lactate/malate dehydrogenase N-terminal" evidence="6">
    <location>
        <begin position="141"/>
        <end position="280"/>
    </location>
</feature>
<dbReference type="Proteomes" id="UP000596742">
    <property type="component" value="Unassembled WGS sequence"/>
</dbReference>
<dbReference type="AlphaFoldDB" id="A0A8B6C578"/>
<evidence type="ECO:0000259" key="7">
    <source>
        <dbReference type="Pfam" id="PF02866"/>
    </source>
</evidence>
<feature type="domain" description="Lactate/malate dehydrogenase C-terminal" evidence="7">
    <location>
        <begin position="291"/>
        <end position="461"/>
    </location>
</feature>
<dbReference type="InterPro" id="IPR001236">
    <property type="entry name" value="Lactate/malate_DH_N"/>
</dbReference>
<dbReference type="SMR" id="A0A8B6C578"/>
<evidence type="ECO:0000256" key="3">
    <source>
        <dbReference type="ARBA" id="ARBA00023002"/>
    </source>
</evidence>
<dbReference type="InterPro" id="IPR022383">
    <property type="entry name" value="Lactate/malate_DH_C"/>
</dbReference>
<keyword evidence="4" id="KW-0175">Coiled coil</keyword>
<dbReference type="Gene3D" id="3.90.110.10">
    <property type="entry name" value="Lactate dehydrogenase/glycoside hydrolase, family 4, C-terminal"/>
    <property type="match status" value="1"/>
</dbReference>
<organism evidence="8 9">
    <name type="scientific">Mytilus galloprovincialis</name>
    <name type="common">Mediterranean mussel</name>
    <dbReference type="NCBI Taxonomy" id="29158"/>
    <lineage>
        <taxon>Eukaryota</taxon>
        <taxon>Metazoa</taxon>
        <taxon>Spiralia</taxon>
        <taxon>Lophotrochozoa</taxon>
        <taxon>Mollusca</taxon>
        <taxon>Bivalvia</taxon>
        <taxon>Autobranchia</taxon>
        <taxon>Pteriomorphia</taxon>
        <taxon>Mytilida</taxon>
        <taxon>Mytiloidea</taxon>
        <taxon>Mytilidae</taxon>
        <taxon>Mytilinae</taxon>
        <taxon>Mytilus</taxon>
    </lineage>
</organism>
<comment type="similarity">
    <text evidence="1">Belongs to the LDH/MDH superfamily. MDH type 2 family.</text>
</comment>
<dbReference type="InterPro" id="IPR010945">
    <property type="entry name" value="Malate_DH_type2"/>
</dbReference>
<dbReference type="PANTHER" id="PTHR23382">
    <property type="entry name" value="MALATE DEHYDROGENASE"/>
    <property type="match status" value="1"/>
</dbReference>
<dbReference type="GO" id="GO:0016615">
    <property type="term" value="F:malate dehydrogenase activity"/>
    <property type="evidence" value="ECO:0007669"/>
    <property type="project" value="InterPro"/>
</dbReference>
<gene>
    <name evidence="8" type="ORF">MGAL_10B021662</name>
</gene>
<feature type="coiled-coil region" evidence="4">
    <location>
        <begin position="167"/>
        <end position="194"/>
    </location>
</feature>
<evidence type="ECO:0000313" key="8">
    <source>
        <dbReference type="EMBL" id="VDH99660.1"/>
    </source>
</evidence>
<dbReference type="EMBL" id="UYJE01001162">
    <property type="protein sequence ID" value="VDH99660.1"/>
    <property type="molecule type" value="Genomic_DNA"/>
</dbReference>
<dbReference type="GO" id="GO:0006108">
    <property type="term" value="P:malate metabolic process"/>
    <property type="evidence" value="ECO:0007669"/>
    <property type="project" value="InterPro"/>
</dbReference>
<dbReference type="FunFam" id="3.40.50.720:FF:000144">
    <property type="entry name" value="Malate dehydrogenase [NADP]"/>
    <property type="match status" value="1"/>
</dbReference>
<protein>
    <recommendedName>
        <fullName evidence="2">Malate dehydrogenase, cytoplasmic</fullName>
    </recommendedName>
</protein>
<evidence type="ECO:0000256" key="5">
    <source>
        <dbReference type="SAM" id="MobiDB-lite"/>
    </source>
</evidence>
<evidence type="ECO:0000259" key="6">
    <source>
        <dbReference type="Pfam" id="PF00056"/>
    </source>
</evidence>
<evidence type="ECO:0000256" key="1">
    <source>
        <dbReference type="ARBA" id="ARBA00009613"/>
    </source>
</evidence>
<accession>A0A8B6C578</accession>
<feature type="region of interest" description="Disordered" evidence="5">
    <location>
        <begin position="458"/>
        <end position="529"/>
    </location>
</feature>
<name>A0A8B6C578_MYTGA</name>
<dbReference type="Gene3D" id="3.40.50.720">
    <property type="entry name" value="NAD(P)-binding Rossmann-like Domain"/>
    <property type="match status" value="1"/>
</dbReference>
<sequence length="529" mass="59294">MAKIVIAGKSECPYYARAELLGDKLARNLPNFQLHKIVQQPDDWENWLKNTCNERGWQHMKSPIVWRELVDRGGKGVLIGGANEFQEYAFGYYGIQSDQVSNDMNLISKENRQYKIDIVKEEAEFKARSSPIHVCITCATSPVCYAIINSIGQGDVFGKHTEIALHLLDTNDKLEELEGLKMEAEDLAHGLLREVSVTSNTKDAFKNCSAIVLLDDLIQNPEEDKSAWIKRNSSHFSAYAKVINDAALKNVKVLLTGNGPVNMNTYMMIQNAPNVPRQNFVGLSRRIENNAKAVVAERLKVNTSGVVDLIVWGNVNGEHYVDLTRSRVHGYDGAIWGPPSFSLPAPEMVWDKPWMEKDYIELVKTRHEKMTENLKHTPSMSAGGAITSMLEHWWMGSPAGQMFSLAVCSEGWYNIPDGMVFSFPVTMVSKGYWNVVQDIDLSEEMKTAISATLQDIQSEKDVLFPPPTPPPTESKVTIIDPKDEEEQQEKSEKTESSEGEKQDDSEGEKTDPKLDTIEEEKTGSTTEST</sequence>
<proteinExistence type="inferred from homology"/>
<dbReference type="SUPFAM" id="SSF56327">
    <property type="entry name" value="LDH C-terminal domain-like"/>
    <property type="match status" value="1"/>
</dbReference>
<dbReference type="Pfam" id="PF02866">
    <property type="entry name" value="Ldh_1_C"/>
    <property type="match status" value="1"/>
</dbReference>
<evidence type="ECO:0000313" key="9">
    <source>
        <dbReference type="Proteomes" id="UP000596742"/>
    </source>
</evidence>
<reference evidence="8" key="1">
    <citation type="submission" date="2018-11" db="EMBL/GenBank/DDBJ databases">
        <authorList>
            <person name="Alioto T."/>
            <person name="Alioto T."/>
        </authorList>
    </citation>
    <scope>NUCLEOTIDE SEQUENCE</scope>
</reference>
<keyword evidence="9" id="KW-1185">Reference proteome</keyword>
<dbReference type="InterPro" id="IPR015955">
    <property type="entry name" value="Lactate_DH/Glyco_Ohase_4_C"/>
</dbReference>
<dbReference type="InterPro" id="IPR036291">
    <property type="entry name" value="NAD(P)-bd_dom_sf"/>
</dbReference>
<dbReference type="Pfam" id="PF00056">
    <property type="entry name" value="Ldh_1_N"/>
    <property type="match status" value="1"/>
</dbReference>
<dbReference type="SUPFAM" id="SSF51735">
    <property type="entry name" value="NAD(P)-binding Rossmann-fold domains"/>
    <property type="match status" value="1"/>
</dbReference>
<evidence type="ECO:0000256" key="2">
    <source>
        <dbReference type="ARBA" id="ARBA00019899"/>
    </source>
</evidence>